<proteinExistence type="predicted"/>
<dbReference type="EMBL" id="PJOS01000054">
    <property type="protein sequence ID" value="PKT70262.1"/>
    <property type="molecule type" value="Genomic_DNA"/>
</dbReference>
<protein>
    <submittedName>
        <fullName evidence="1">Uncharacterized protein</fullName>
    </submittedName>
</protein>
<reference evidence="1 2" key="1">
    <citation type="submission" date="2017-12" db="EMBL/GenBank/DDBJ databases">
        <title>Streptomyces populusis sp. nov., a novel endophytic actinobacterium isolated from stems of Populus adenopoda Maxim.</title>
        <authorList>
            <person name="Wang Z."/>
        </authorList>
    </citation>
    <scope>NUCLEOTIDE SEQUENCE [LARGE SCALE GENOMIC DNA]</scope>
    <source>
        <strain evidence="1 2">A249</strain>
    </source>
</reference>
<dbReference type="Proteomes" id="UP000236178">
    <property type="component" value="Unassembled WGS sequence"/>
</dbReference>
<organism evidence="1 2">
    <name type="scientific">Streptomyces populi</name>
    <dbReference type="NCBI Taxonomy" id="2058924"/>
    <lineage>
        <taxon>Bacteria</taxon>
        <taxon>Bacillati</taxon>
        <taxon>Actinomycetota</taxon>
        <taxon>Actinomycetes</taxon>
        <taxon>Kitasatosporales</taxon>
        <taxon>Streptomycetaceae</taxon>
        <taxon>Streptomyces</taxon>
    </lineage>
</organism>
<evidence type="ECO:0000313" key="2">
    <source>
        <dbReference type="Proteomes" id="UP000236178"/>
    </source>
</evidence>
<accession>A0A2I0SK10</accession>
<comment type="caution">
    <text evidence="1">The sequence shown here is derived from an EMBL/GenBank/DDBJ whole genome shotgun (WGS) entry which is preliminary data.</text>
</comment>
<gene>
    <name evidence="1" type="ORF">CW362_25110</name>
</gene>
<sequence length="92" mass="10057">MRIFSTQAGQYAFDEGLTRWQPLHVAFFAAPGLFAEAGARFAICWRHAGKWASSISLMASASESGVANLAPRIFRTGEAIRLLRECARLPAT</sequence>
<evidence type="ECO:0000313" key="1">
    <source>
        <dbReference type="EMBL" id="PKT70262.1"/>
    </source>
</evidence>
<dbReference type="AlphaFoldDB" id="A0A2I0SK10"/>
<keyword evidence="2" id="KW-1185">Reference proteome</keyword>
<name>A0A2I0SK10_9ACTN</name>